<dbReference type="PANTHER" id="PTHR35871:SF1">
    <property type="entry name" value="CXC1-LIKE CYSTEINE CLUSTER ASSOCIATED WITH KDZ TRANSPOSASES DOMAIN-CONTAINING PROTEIN"/>
    <property type="match status" value="1"/>
</dbReference>
<evidence type="ECO:0000313" key="3">
    <source>
        <dbReference type="Proteomes" id="UP001218218"/>
    </source>
</evidence>
<evidence type="ECO:0000256" key="1">
    <source>
        <dbReference type="SAM" id="MobiDB-lite"/>
    </source>
</evidence>
<feature type="region of interest" description="Disordered" evidence="1">
    <location>
        <begin position="1"/>
        <end position="54"/>
    </location>
</feature>
<feature type="compositionally biased region" description="Basic and acidic residues" evidence="1">
    <location>
        <begin position="131"/>
        <end position="144"/>
    </location>
</feature>
<feature type="region of interest" description="Disordered" evidence="1">
    <location>
        <begin position="131"/>
        <end position="231"/>
    </location>
</feature>
<dbReference type="EMBL" id="JARIHO010000020">
    <property type="protein sequence ID" value="KAJ7347140.1"/>
    <property type="molecule type" value="Genomic_DNA"/>
</dbReference>
<feature type="compositionally biased region" description="Polar residues" evidence="1">
    <location>
        <begin position="203"/>
        <end position="215"/>
    </location>
</feature>
<accession>A0AAD7EQC9</accession>
<evidence type="ECO:0000313" key="2">
    <source>
        <dbReference type="EMBL" id="KAJ7347140.1"/>
    </source>
</evidence>
<dbReference type="PANTHER" id="PTHR35871">
    <property type="entry name" value="EXPRESSED PROTEIN"/>
    <property type="match status" value="1"/>
</dbReference>
<feature type="compositionally biased region" description="Acidic residues" evidence="1">
    <location>
        <begin position="40"/>
        <end position="54"/>
    </location>
</feature>
<reference evidence="2" key="1">
    <citation type="submission" date="2023-03" db="EMBL/GenBank/DDBJ databases">
        <title>Massive genome expansion in bonnet fungi (Mycena s.s.) driven by repeated elements and novel gene families across ecological guilds.</title>
        <authorList>
            <consortium name="Lawrence Berkeley National Laboratory"/>
            <person name="Harder C.B."/>
            <person name="Miyauchi S."/>
            <person name="Viragh M."/>
            <person name="Kuo A."/>
            <person name="Thoen E."/>
            <person name="Andreopoulos B."/>
            <person name="Lu D."/>
            <person name="Skrede I."/>
            <person name="Drula E."/>
            <person name="Henrissat B."/>
            <person name="Morin E."/>
            <person name="Kohler A."/>
            <person name="Barry K."/>
            <person name="LaButti K."/>
            <person name="Morin E."/>
            <person name="Salamov A."/>
            <person name="Lipzen A."/>
            <person name="Mereny Z."/>
            <person name="Hegedus B."/>
            <person name="Baldrian P."/>
            <person name="Stursova M."/>
            <person name="Weitz H."/>
            <person name="Taylor A."/>
            <person name="Grigoriev I.V."/>
            <person name="Nagy L.G."/>
            <person name="Martin F."/>
            <person name="Kauserud H."/>
        </authorList>
    </citation>
    <scope>NUCLEOTIDE SEQUENCE</scope>
    <source>
        <strain evidence="2">CBHHK002</strain>
    </source>
</reference>
<proteinExistence type="predicted"/>
<feature type="compositionally biased region" description="Polar residues" evidence="1">
    <location>
        <begin position="10"/>
        <end position="34"/>
    </location>
</feature>
<comment type="caution">
    <text evidence="2">The sequence shown here is derived from an EMBL/GenBank/DDBJ whole genome shotgun (WGS) entry which is preliminary data.</text>
</comment>
<sequence length="535" mass="61055">MPPCKKQQKRNISGLQNQGPPQETIVPSQQTRPSSPDWPGDLDSDNGIDGDNDMDLEDFAWYREVFGEVDSDLLKAPDMDLVDEEDGQGYEMDWNEDLDDNVFCEGMMEMAADCGDDAEDEDWIPVDVRKRREQHEKERKEHPSKYATGPVIDNKAERTQRRYRNTRMGQTVLTGFGFSSGVVPRRRRNSSPPVVPTAKKSRSTAPSPQPDTSSEGPILPPVPATDPSTTSAISQELADMQDAADNPADMQDSDTNDPRNCSRLLAETDVVQEAADVNPEDSEEWELEAEVMNLIPKTVAQIRPWEELRDQIKVELKKKSKVLPLSKINQLMIICNFATLRLKGYRKIAASIEIAQQWHESEGIYFARKVRALALHYQIFEQLLTVKTAARGWLMAQKVGTVTPQKFRRALNEEILPLLNIILTKDLCERTARRWLVKLRFRRTVLRKGIYKDGHEREDVKKYCDTEFLLRMANFEAQMTQYKLVDGVLVLVKPVLQPGEKEIIAMFQDECCFHANKYKPSAWLAEDQSILQKKS</sequence>
<keyword evidence="3" id="KW-1185">Reference proteome</keyword>
<protein>
    <submittedName>
        <fullName evidence="2">Uncharacterized protein</fullName>
    </submittedName>
</protein>
<gene>
    <name evidence="2" type="ORF">DFH08DRAFT_961513</name>
</gene>
<name>A0AAD7EQC9_9AGAR</name>
<dbReference type="AlphaFoldDB" id="A0AAD7EQC9"/>
<dbReference type="Proteomes" id="UP001218218">
    <property type="component" value="Unassembled WGS sequence"/>
</dbReference>
<organism evidence="2 3">
    <name type="scientific">Mycena albidolilacea</name>
    <dbReference type="NCBI Taxonomy" id="1033008"/>
    <lineage>
        <taxon>Eukaryota</taxon>
        <taxon>Fungi</taxon>
        <taxon>Dikarya</taxon>
        <taxon>Basidiomycota</taxon>
        <taxon>Agaricomycotina</taxon>
        <taxon>Agaricomycetes</taxon>
        <taxon>Agaricomycetidae</taxon>
        <taxon>Agaricales</taxon>
        <taxon>Marasmiineae</taxon>
        <taxon>Mycenaceae</taxon>
        <taxon>Mycena</taxon>
    </lineage>
</organism>